<keyword evidence="3" id="KW-1185">Reference proteome</keyword>
<dbReference type="HOGENOM" id="CLU_127117_1_0_5"/>
<gene>
    <name evidence="2" type="ordered locus">Acry_2337</name>
</gene>
<dbReference type="STRING" id="349163.Acry_2337"/>
<evidence type="ECO:0000313" key="2">
    <source>
        <dbReference type="EMBL" id="ABQ31531.1"/>
    </source>
</evidence>
<evidence type="ECO:0000256" key="1">
    <source>
        <dbReference type="SAM" id="Phobius"/>
    </source>
</evidence>
<proteinExistence type="predicted"/>
<protein>
    <submittedName>
        <fullName evidence="2">Uncharacterized protein</fullName>
    </submittedName>
</protein>
<dbReference type="RefSeq" id="WP_012039979.1">
    <property type="nucleotide sequence ID" value="NC_009484.1"/>
</dbReference>
<dbReference type="KEGG" id="acr:Acry_2337"/>
<keyword evidence="1" id="KW-1133">Transmembrane helix</keyword>
<feature type="transmembrane region" description="Helical" evidence="1">
    <location>
        <begin position="85"/>
        <end position="111"/>
    </location>
</feature>
<keyword evidence="1" id="KW-0472">Membrane</keyword>
<keyword evidence="1" id="KW-0812">Transmembrane</keyword>
<evidence type="ECO:0000313" key="3">
    <source>
        <dbReference type="Proteomes" id="UP000000245"/>
    </source>
</evidence>
<reference evidence="2 3" key="1">
    <citation type="submission" date="2007-05" db="EMBL/GenBank/DDBJ databases">
        <title>Complete sequence of chromosome of Acidiphilium cryptum JF-5.</title>
        <authorList>
            <consortium name="US DOE Joint Genome Institute"/>
            <person name="Copeland A."/>
            <person name="Lucas S."/>
            <person name="Lapidus A."/>
            <person name="Barry K."/>
            <person name="Detter J.C."/>
            <person name="Glavina del Rio T."/>
            <person name="Hammon N."/>
            <person name="Israni S."/>
            <person name="Dalin E."/>
            <person name="Tice H."/>
            <person name="Pitluck S."/>
            <person name="Sims D."/>
            <person name="Brettin T."/>
            <person name="Bruce D."/>
            <person name="Han C."/>
            <person name="Schmutz J."/>
            <person name="Larimer F."/>
            <person name="Land M."/>
            <person name="Hauser L."/>
            <person name="Kyrpides N."/>
            <person name="Kim E."/>
            <person name="Magnuson T."/>
            <person name="Richardson P."/>
        </authorList>
    </citation>
    <scope>NUCLEOTIDE SEQUENCE [LARGE SCALE GENOMIC DNA]</scope>
    <source>
        <strain evidence="2 3">JF-5</strain>
    </source>
</reference>
<name>A5G0Z9_ACICJ</name>
<accession>A5G0Z9</accession>
<organism evidence="2 3">
    <name type="scientific">Acidiphilium cryptum (strain JF-5)</name>
    <dbReference type="NCBI Taxonomy" id="349163"/>
    <lineage>
        <taxon>Bacteria</taxon>
        <taxon>Pseudomonadati</taxon>
        <taxon>Pseudomonadota</taxon>
        <taxon>Alphaproteobacteria</taxon>
        <taxon>Acetobacterales</taxon>
        <taxon>Acidocellaceae</taxon>
        <taxon>Acidiphilium</taxon>
    </lineage>
</organism>
<dbReference type="AlphaFoldDB" id="A5G0Z9"/>
<dbReference type="EMBL" id="CP000697">
    <property type="protein sequence ID" value="ABQ31531.1"/>
    <property type="molecule type" value="Genomic_DNA"/>
</dbReference>
<dbReference type="Proteomes" id="UP000000245">
    <property type="component" value="Chromosome"/>
</dbReference>
<sequence length="142" mass="14297">MTPERFAALAAAYGGAIDRWPADERDAARAFREADPAAADAILAAEAALDAMLARWAVPAPGAALAGRIARDAARRRALWRRGRLWLAGLGLAGALASGGAIGAVLVARLVPAGGAACSQSLTVLGAPVPSCGNAANWSDTL</sequence>